<protein>
    <recommendedName>
        <fullName evidence="4">RING-type domain-containing protein</fullName>
    </recommendedName>
</protein>
<evidence type="ECO:0008006" key="4">
    <source>
        <dbReference type="Google" id="ProtNLM"/>
    </source>
</evidence>
<evidence type="ECO:0000256" key="1">
    <source>
        <dbReference type="SAM" id="MobiDB-lite"/>
    </source>
</evidence>
<dbReference type="InterPro" id="IPR044274">
    <property type="entry name" value="RFI2"/>
</dbReference>
<dbReference type="PANTHER" id="PTHR46798">
    <property type="entry name" value="OS09G0511500 PROTEIN"/>
    <property type="match status" value="1"/>
</dbReference>
<evidence type="ECO:0000313" key="3">
    <source>
        <dbReference type="Proteomes" id="UP000836841"/>
    </source>
</evidence>
<gene>
    <name evidence="2" type="ORF">TAV2_LOCUS14900</name>
</gene>
<dbReference type="Proteomes" id="UP000836841">
    <property type="component" value="Chromosome 4"/>
</dbReference>
<accession>A0AAU9S563</accession>
<evidence type="ECO:0000313" key="2">
    <source>
        <dbReference type="EMBL" id="CAH2057621.1"/>
    </source>
</evidence>
<keyword evidence="3" id="KW-1185">Reference proteome</keyword>
<feature type="region of interest" description="Disordered" evidence="1">
    <location>
        <begin position="1"/>
        <end position="41"/>
    </location>
</feature>
<dbReference type="AlphaFoldDB" id="A0AAU9S563"/>
<organism evidence="2 3">
    <name type="scientific">Thlaspi arvense</name>
    <name type="common">Field penny-cress</name>
    <dbReference type="NCBI Taxonomy" id="13288"/>
    <lineage>
        <taxon>Eukaryota</taxon>
        <taxon>Viridiplantae</taxon>
        <taxon>Streptophyta</taxon>
        <taxon>Embryophyta</taxon>
        <taxon>Tracheophyta</taxon>
        <taxon>Spermatophyta</taxon>
        <taxon>Magnoliopsida</taxon>
        <taxon>eudicotyledons</taxon>
        <taxon>Gunneridae</taxon>
        <taxon>Pentapetalae</taxon>
        <taxon>rosids</taxon>
        <taxon>malvids</taxon>
        <taxon>Brassicales</taxon>
        <taxon>Brassicaceae</taxon>
        <taxon>Thlaspideae</taxon>
        <taxon>Thlaspi</taxon>
    </lineage>
</organism>
<sequence>MAGTEDDDRNHRRGSGRSVDSAADNGGCVPGKRGNEDSSSPVEVSCSICLELVVDDGTRSRAKLQCGHEFHLGISIKLSLLRFFWVCWNLWGFCISSVRIANLPSFDPVSGLGSNSKP</sequence>
<proteinExistence type="predicted"/>
<dbReference type="PANTHER" id="PTHR46798:SF5">
    <property type="entry name" value="E3 UBIQUITIN-PROTEIN LIGASE RFI2"/>
    <property type="match status" value="1"/>
</dbReference>
<name>A0AAU9S563_THLAR</name>
<dbReference type="EMBL" id="OU466860">
    <property type="protein sequence ID" value="CAH2057621.1"/>
    <property type="molecule type" value="Genomic_DNA"/>
</dbReference>
<reference evidence="2 3" key="1">
    <citation type="submission" date="2022-03" db="EMBL/GenBank/DDBJ databases">
        <authorList>
            <person name="Nunn A."/>
            <person name="Chopra R."/>
            <person name="Nunn A."/>
            <person name="Contreras Garrido A."/>
        </authorList>
    </citation>
    <scope>NUCLEOTIDE SEQUENCE [LARGE SCALE GENOMIC DNA]</scope>
</reference>
<dbReference type="GO" id="GO:0004842">
    <property type="term" value="F:ubiquitin-protein transferase activity"/>
    <property type="evidence" value="ECO:0007669"/>
    <property type="project" value="InterPro"/>
</dbReference>
<dbReference type="SUPFAM" id="SSF57850">
    <property type="entry name" value="RING/U-box"/>
    <property type="match status" value="1"/>
</dbReference>
<dbReference type="CDD" id="cd16448">
    <property type="entry name" value="RING-H2"/>
    <property type="match status" value="1"/>
</dbReference>